<dbReference type="RefSeq" id="WP_129545768.1">
    <property type="nucleotide sequence ID" value="NZ_CP073633.1"/>
</dbReference>
<evidence type="ECO:0000313" key="2">
    <source>
        <dbReference type="EMBL" id="WHQ71985.1"/>
    </source>
</evidence>
<accession>A0A2N9AND8</accession>
<dbReference type="EMBL" id="CP073633">
    <property type="protein sequence ID" value="WHQ71985.1"/>
    <property type="molecule type" value="Genomic_DNA"/>
</dbReference>
<reference evidence="3" key="2">
    <citation type="submission" date="2017-10" db="EMBL/GenBank/DDBJ databases">
        <authorList>
            <person name="Regsiter A."/>
            <person name="William W."/>
        </authorList>
    </citation>
    <scope>NUCLEOTIDE SEQUENCE [LARGE SCALE GENOMIC DNA]</scope>
</reference>
<reference evidence="1" key="1">
    <citation type="submission" date="2017-10" db="EMBL/GenBank/DDBJ databases">
        <authorList>
            <person name="Banno H."/>
            <person name="Chua N.-H."/>
        </authorList>
    </citation>
    <scope>NUCLEOTIDE SEQUENCE [LARGE SCALE GENOMIC DNA]</scope>
    <source>
        <strain evidence="1">TK 0001</strain>
    </source>
</reference>
<gene>
    <name evidence="2" type="ORF">KEC54_10765</name>
    <name evidence="1" type="ORF">TK0001_2201</name>
</gene>
<dbReference type="AlphaFoldDB" id="A0A2N9AND8"/>
<proteinExistence type="predicted"/>
<organism evidence="1 3">
    <name type="scientific">Methylorubrum extorquens</name>
    <name type="common">Methylobacterium dichloromethanicum</name>
    <name type="synonym">Methylobacterium extorquens</name>
    <dbReference type="NCBI Taxonomy" id="408"/>
    <lineage>
        <taxon>Bacteria</taxon>
        <taxon>Pseudomonadati</taxon>
        <taxon>Pseudomonadota</taxon>
        <taxon>Alphaproteobacteria</taxon>
        <taxon>Hyphomicrobiales</taxon>
        <taxon>Methylobacteriaceae</taxon>
        <taxon>Methylorubrum</taxon>
    </lineage>
</organism>
<evidence type="ECO:0000313" key="1">
    <source>
        <dbReference type="EMBL" id="SOR28803.1"/>
    </source>
</evidence>
<dbReference type="EMBL" id="LT962688">
    <property type="protein sequence ID" value="SOR28803.1"/>
    <property type="molecule type" value="Genomic_DNA"/>
</dbReference>
<dbReference type="Proteomes" id="UP001223720">
    <property type="component" value="Chromosome"/>
</dbReference>
<dbReference type="Proteomes" id="UP000233769">
    <property type="component" value="Chromosome tk0001"/>
</dbReference>
<reference evidence="2" key="3">
    <citation type="journal article" date="2022" name="Biotechnol. Bioprocess Eng.">
        <title>Pan-genome Analysis Reveals Comparative Genomic Features of Central Metabolic Pathways in Methylorubrum extorquens.</title>
        <authorList>
            <person name="Lee G.M."/>
            <person name="Scott-Nevros Z.K."/>
            <person name="Lee S.-M."/>
            <person name="Kim D."/>
        </authorList>
    </citation>
    <scope>NUCLEOTIDE SEQUENCE</scope>
    <source>
        <strain evidence="2">ATCC 55366</strain>
    </source>
</reference>
<sequence length="553" mass="59506">MSANPDFFDFLRKTLGGRLSALARAGGHVDALNIAALAEEIESEAAEAGLCAEIAAADRASVVSRVCAFYAKNFRAGRRREPTSSNTALWAYLRPRSRQLALASARANGGVPDPGVLAVRLQELVDAYRAQPGCAALDDDAEGIVARLVAYRSSWRPSASALKPASASRPGATVAARRALERAVTNVVDHTSGPDPALYKGLHKDLPSLTLSVGKNRKLKGRFAHTLRPSVGAIHKIVNERAKGQKRLQPSRSAVAATVRKAYGAPDRIARLSALPAPARRVYDILAASLPNKRINTVRAFDLAEQIWGEAACASTKRSQRRRLREVLDVLTDARIDVNAAMIGEIVVVGRGRKLPIDVEGAAESIEPRNIDARRVAISSGIWSTPEGETAKSYLRLLAGRARADDVERLERFQVNEVTGFARAISRANPNLLETPANFLEEVARAARHVIHQPTVKQLERGLEPQTGWPEAITAAQDLLSVVEAALESNSLIVGWRKLSAGAKVDPRVTDALGRVIAEIQDPDALEAFLGLADKEVAEPSTPVLAGRLRSHP</sequence>
<name>A0A2N9AND8_METEX</name>
<protein>
    <submittedName>
        <fullName evidence="1">Uncharacterized protein</fullName>
    </submittedName>
</protein>
<evidence type="ECO:0000313" key="3">
    <source>
        <dbReference type="Proteomes" id="UP000233769"/>
    </source>
</evidence>